<dbReference type="Pfam" id="PF01757">
    <property type="entry name" value="Acyl_transf_3"/>
    <property type="match status" value="1"/>
</dbReference>
<keyword evidence="1" id="KW-0812">Transmembrane</keyword>
<dbReference type="RefSeq" id="WP_107236926.1">
    <property type="nucleotide sequence ID" value="NZ_PYLW01000004.1"/>
</dbReference>
<evidence type="ECO:0000256" key="1">
    <source>
        <dbReference type="SAM" id="Phobius"/>
    </source>
</evidence>
<feature type="transmembrane region" description="Helical" evidence="1">
    <location>
        <begin position="72"/>
        <end position="94"/>
    </location>
</feature>
<keyword evidence="1" id="KW-0472">Membrane</keyword>
<gene>
    <name evidence="4" type="ORF">C9I88_05860</name>
</gene>
<feature type="transmembrane region" description="Helical" evidence="1">
    <location>
        <begin position="31"/>
        <end position="51"/>
    </location>
</feature>
<reference evidence="4 5" key="1">
    <citation type="submission" date="2018-01" db="EMBL/GenBank/DDBJ databases">
        <title>Whole genome sequencing of Histamine producing bacteria.</title>
        <authorList>
            <person name="Butler K."/>
        </authorList>
    </citation>
    <scope>NUCLEOTIDE SEQUENCE [LARGE SCALE GENOMIC DNA]</scope>
    <source>
        <strain evidence="4 5">NCIMB 13481</strain>
    </source>
</reference>
<evidence type="ECO:0000259" key="3">
    <source>
        <dbReference type="Pfam" id="PF19040"/>
    </source>
</evidence>
<dbReference type="InterPro" id="IPR043968">
    <property type="entry name" value="SGNH"/>
</dbReference>
<feature type="transmembrane region" description="Helical" evidence="1">
    <location>
        <begin position="333"/>
        <end position="353"/>
    </location>
</feature>
<dbReference type="InterPro" id="IPR050879">
    <property type="entry name" value="Acyltransferase_3"/>
</dbReference>
<feature type="transmembrane region" description="Helical" evidence="1">
    <location>
        <begin position="130"/>
        <end position="154"/>
    </location>
</feature>
<name>A0A2T3MN61_9GAMM</name>
<dbReference type="STRING" id="56192.UB38_11665"/>
<organism evidence="4 5">
    <name type="scientific">Photobacterium iliopiscarium</name>
    <dbReference type="NCBI Taxonomy" id="56192"/>
    <lineage>
        <taxon>Bacteria</taxon>
        <taxon>Pseudomonadati</taxon>
        <taxon>Pseudomonadota</taxon>
        <taxon>Gammaproteobacteria</taxon>
        <taxon>Vibrionales</taxon>
        <taxon>Vibrionaceae</taxon>
        <taxon>Photobacterium</taxon>
    </lineage>
</organism>
<protein>
    <submittedName>
        <fullName evidence="4">Acyltransferase</fullName>
    </submittedName>
</protein>
<feature type="transmembrane region" description="Helical" evidence="1">
    <location>
        <begin position="166"/>
        <end position="185"/>
    </location>
</feature>
<dbReference type="Pfam" id="PF19040">
    <property type="entry name" value="SGNH"/>
    <property type="match status" value="1"/>
</dbReference>
<feature type="transmembrane region" description="Helical" evidence="1">
    <location>
        <begin position="220"/>
        <end position="236"/>
    </location>
</feature>
<comment type="caution">
    <text evidence="4">The sequence shown here is derived from an EMBL/GenBank/DDBJ whole genome shotgun (WGS) entry which is preliminary data.</text>
</comment>
<proteinExistence type="predicted"/>
<feature type="transmembrane region" description="Helical" evidence="1">
    <location>
        <begin position="242"/>
        <end position="260"/>
    </location>
</feature>
<dbReference type="AlphaFoldDB" id="A0A2T3MN61"/>
<evidence type="ECO:0000313" key="4">
    <source>
        <dbReference type="EMBL" id="PSV98190.1"/>
    </source>
</evidence>
<keyword evidence="4" id="KW-0808">Transferase</keyword>
<dbReference type="PANTHER" id="PTHR23028">
    <property type="entry name" value="ACETYLTRANSFERASE"/>
    <property type="match status" value="1"/>
</dbReference>
<dbReference type="EMBL" id="PYLW01000004">
    <property type="protein sequence ID" value="PSV98190.1"/>
    <property type="molecule type" value="Genomic_DNA"/>
</dbReference>
<dbReference type="GO" id="GO:0016747">
    <property type="term" value="F:acyltransferase activity, transferring groups other than amino-acyl groups"/>
    <property type="evidence" value="ECO:0007669"/>
    <property type="project" value="InterPro"/>
</dbReference>
<sequence>MKFRHDINGLRAIAVIAVVLFHFNTPLLSGGFAGVDVFFAISGFLMTSIIIRGINNNNFSILSFYKARAIRIVPALLVMSVTVLLLCYFILIPLKFEQLGRHVMGSLNFMSNITYWKESGYFDTSSQTKWLLHTWSLSVEWQFYLLYPILLVLLKKIFSLNVIKKILVMMTMLGFIFSIYASYYWPSPAYYLFPTRAWEMMMGGLVFIYPINIQASKKKYVEYSGLFFIIVSYFFISKTDMWPGYLAFIPVFGAALVILAANQDSIITSNKYIQKIGLWSYSIYLWHWPIVVLGRYLDIQYWAVIGIPSSVLLGFLSYTLIEKKRFELKAIFIPYLFVLLLSYIVLSHVNIFYNIPKSIFKAVVTNTKTDHNGAYTWSRIRKLNKKIDFITHTKNKVLVIGDSQAGDFLNAFYDAKLTKNVEIVTRVVEADCGFFYLTPNEQESAYLQSSTIKNSTMWQNKCKKFIKHVDDGNALKDANVIILAMYWQNVNMDWIFKSIENIRKKNPNAEIYVVGGKSFDTQVSTLVYNAYRKKIDIGSYAAKNIASNNKENRVFQNKLFESKSVLAKYNYHFINMTKIMCHNDKCDVIDSDNNIFYSDRRHTTRAGTKYIGMQLNKMHVFPNTIVKPM</sequence>
<feature type="transmembrane region" description="Helical" evidence="1">
    <location>
        <begin position="299"/>
        <end position="321"/>
    </location>
</feature>
<feature type="domain" description="SGNH" evidence="3">
    <location>
        <begin position="394"/>
        <end position="615"/>
    </location>
</feature>
<feature type="transmembrane region" description="Helical" evidence="1">
    <location>
        <begin position="197"/>
        <end position="213"/>
    </location>
</feature>
<keyword evidence="1" id="KW-1133">Transmembrane helix</keyword>
<dbReference type="PANTHER" id="PTHR23028:SF53">
    <property type="entry name" value="ACYL_TRANSF_3 DOMAIN-CONTAINING PROTEIN"/>
    <property type="match status" value="1"/>
</dbReference>
<feature type="domain" description="Acyltransferase 3" evidence="2">
    <location>
        <begin position="5"/>
        <end position="316"/>
    </location>
</feature>
<dbReference type="Proteomes" id="UP000241954">
    <property type="component" value="Unassembled WGS sequence"/>
</dbReference>
<evidence type="ECO:0000313" key="5">
    <source>
        <dbReference type="Proteomes" id="UP000241954"/>
    </source>
</evidence>
<keyword evidence="4" id="KW-0012">Acyltransferase</keyword>
<dbReference type="GO" id="GO:0016020">
    <property type="term" value="C:membrane"/>
    <property type="evidence" value="ECO:0007669"/>
    <property type="project" value="TreeGrafter"/>
</dbReference>
<dbReference type="InterPro" id="IPR002656">
    <property type="entry name" value="Acyl_transf_3_dom"/>
</dbReference>
<feature type="transmembrane region" description="Helical" evidence="1">
    <location>
        <begin position="272"/>
        <end position="293"/>
    </location>
</feature>
<dbReference type="GO" id="GO:0009103">
    <property type="term" value="P:lipopolysaccharide biosynthetic process"/>
    <property type="evidence" value="ECO:0007669"/>
    <property type="project" value="TreeGrafter"/>
</dbReference>
<evidence type="ECO:0000259" key="2">
    <source>
        <dbReference type="Pfam" id="PF01757"/>
    </source>
</evidence>
<accession>A0A2T3MN61</accession>
<feature type="transmembrane region" description="Helical" evidence="1">
    <location>
        <begin position="7"/>
        <end position="25"/>
    </location>
</feature>